<evidence type="ECO:0000313" key="1">
    <source>
        <dbReference type="EMBL" id="CAN0568944.1"/>
    </source>
</evidence>
<protein>
    <submittedName>
        <fullName evidence="1">Uncharacterized protein</fullName>
    </submittedName>
</protein>
<proteinExistence type="predicted"/>
<dbReference type="Proteomes" id="UP001162501">
    <property type="component" value="Chromosome 9"/>
</dbReference>
<accession>A0AC60AAA2</accession>
<reference evidence="1" key="2">
    <citation type="submission" date="2025-03" db="EMBL/GenBank/DDBJ databases">
        <authorList>
            <consortium name="ELIXIR-Norway"/>
            <consortium name="Elixir Norway"/>
        </authorList>
    </citation>
    <scope>NUCLEOTIDE SEQUENCE</scope>
</reference>
<organism evidence="1 2">
    <name type="scientific">Rangifer tarandus platyrhynchus</name>
    <name type="common">Svalbard reindeer</name>
    <dbReference type="NCBI Taxonomy" id="3082113"/>
    <lineage>
        <taxon>Eukaryota</taxon>
        <taxon>Metazoa</taxon>
        <taxon>Chordata</taxon>
        <taxon>Craniata</taxon>
        <taxon>Vertebrata</taxon>
        <taxon>Euteleostomi</taxon>
        <taxon>Mammalia</taxon>
        <taxon>Eutheria</taxon>
        <taxon>Laurasiatheria</taxon>
        <taxon>Artiodactyla</taxon>
        <taxon>Ruminantia</taxon>
        <taxon>Pecora</taxon>
        <taxon>Cervidae</taxon>
        <taxon>Odocoileinae</taxon>
        <taxon>Rangifer</taxon>
    </lineage>
</organism>
<evidence type="ECO:0000313" key="2">
    <source>
        <dbReference type="Proteomes" id="UP001162501"/>
    </source>
</evidence>
<dbReference type="EMBL" id="OX596093">
    <property type="protein sequence ID" value="CAN0568944.1"/>
    <property type="molecule type" value="Genomic_DNA"/>
</dbReference>
<gene>
    <name evidence="1" type="ORF">MRATA1EN22A_LOCUS27892</name>
</gene>
<sequence>MFAEEAQDPIRQHVQMRTECHQFKSAASEGFSGGGLPLPLELCRWLGTGLSFVGLEGSGCPRPGERVHTGHDHSARSAWPGIRNRASVRRGQDINPLIRHMTCKSPVPAIGCLFTLVSFDAQKSGVVHFVYICFCCLCFWCHTQEVIDKSNVMKFSSYVFLQELCSFRS</sequence>
<name>A0AC60AAA2_RANTA</name>
<reference evidence="1" key="1">
    <citation type="submission" date="2023-05" db="EMBL/GenBank/DDBJ databases">
        <authorList>
            <consortium name="ELIXIR-Norway"/>
        </authorList>
    </citation>
    <scope>NUCLEOTIDE SEQUENCE</scope>
</reference>